<accession>A0A9X2JGZ8</accession>
<dbReference type="Proteomes" id="UP001155241">
    <property type="component" value="Unassembled WGS sequence"/>
</dbReference>
<gene>
    <name evidence="3" type="ORF">NG895_09270</name>
</gene>
<dbReference type="PANTHER" id="PTHR22953:SF153">
    <property type="entry name" value="PURPLE ACID PHOSPHATASE"/>
    <property type="match status" value="1"/>
</dbReference>
<dbReference type="InterPro" id="IPR039331">
    <property type="entry name" value="PAPs-like"/>
</dbReference>
<dbReference type="PROSITE" id="PS51257">
    <property type="entry name" value="PROKAR_LIPOPROTEIN"/>
    <property type="match status" value="1"/>
</dbReference>
<dbReference type="InterPro" id="IPR003961">
    <property type="entry name" value="FN3_dom"/>
</dbReference>
<dbReference type="SUPFAM" id="SSF56300">
    <property type="entry name" value="Metallo-dependent phosphatases"/>
    <property type="match status" value="1"/>
</dbReference>
<comment type="caution">
    <text evidence="3">The sequence shown here is derived from an EMBL/GenBank/DDBJ whole genome shotgun (WGS) entry which is preliminary data.</text>
</comment>
<evidence type="ECO:0000256" key="1">
    <source>
        <dbReference type="ARBA" id="ARBA00022729"/>
    </source>
</evidence>
<dbReference type="InterPro" id="IPR015914">
    <property type="entry name" value="PAPs_N"/>
</dbReference>
<dbReference type="Gene3D" id="2.60.40.380">
    <property type="entry name" value="Purple acid phosphatase-like, N-terminal"/>
    <property type="match status" value="1"/>
</dbReference>
<name>A0A9X2JGZ8_9BACT</name>
<dbReference type="GO" id="GO:0003993">
    <property type="term" value="F:acid phosphatase activity"/>
    <property type="evidence" value="ECO:0007669"/>
    <property type="project" value="InterPro"/>
</dbReference>
<dbReference type="EMBL" id="JAMXLR010000033">
    <property type="protein sequence ID" value="MCO6044098.1"/>
    <property type="molecule type" value="Genomic_DNA"/>
</dbReference>
<keyword evidence="1" id="KW-0732">Signal</keyword>
<dbReference type="InterPro" id="IPR029052">
    <property type="entry name" value="Metallo-depent_PP-like"/>
</dbReference>
<dbReference type="Gene3D" id="3.60.21.10">
    <property type="match status" value="1"/>
</dbReference>
<reference evidence="3" key="1">
    <citation type="submission" date="2022-06" db="EMBL/GenBank/DDBJ databases">
        <title>Aeoliella straminimaris, a novel planctomycete from sediments.</title>
        <authorList>
            <person name="Vitorino I.R."/>
            <person name="Lage O.M."/>
        </authorList>
    </citation>
    <scope>NUCLEOTIDE SEQUENCE</scope>
    <source>
        <strain evidence="3">ICT_H6.2</strain>
    </source>
</reference>
<protein>
    <submittedName>
        <fullName evidence="3">Metallophosphoesterase family protein</fullName>
    </submittedName>
</protein>
<dbReference type="Pfam" id="PF16656">
    <property type="entry name" value="Pur_ac_phosph_N"/>
    <property type="match status" value="1"/>
</dbReference>
<feature type="domain" description="Purple acid phosphatase N-terminal" evidence="2">
    <location>
        <begin position="44"/>
        <end position="139"/>
    </location>
</feature>
<sequence length="431" mass="48378">MHRYWNSPLQDASLRGLMAIVVTMALSALTSCVSQAEPPHTLTPRHVRVIWHDDPATSAIVSWTTTEPGTKHLVKLRADGQEDWTSIESDRNEQFQGELGGDTVPYAHHTTLTDLQPATEYHVVCQTDDHPSREFYFITAPNDDRPISLLFGGDSRSGIDERQNVNRMMARMVAEQQVAERPPILALAHGGDFIRNGTALDQWLAWLDHHELTTGDDGRLLPIIPARGNHDMGPIFNQVFAFPERDENYYAVSLSSYVRLATLNTETSTAGDQRDWLADELAAERWNHRWYIAQYHKPAFPAVKIPSGALTNWVPLFEQYQVNMACEADGHVIKRTPPLKGTKVDPEGVVYIGEGGLGVGQRTPKTSRWYLQDTAEHCGSEHHLHLLTFRPERFDCRVVTMDGEVFDEFTLAPRTPPQVSARTPDAASVTN</sequence>
<dbReference type="PANTHER" id="PTHR22953">
    <property type="entry name" value="ACID PHOSPHATASE RELATED"/>
    <property type="match status" value="1"/>
</dbReference>
<keyword evidence="4" id="KW-1185">Reference proteome</keyword>
<proteinExistence type="predicted"/>
<dbReference type="CDD" id="cd00063">
    <property type="entry name" value="FN3"/>
    <property type="match status" value="1"/>
</dbReference>
<organism evidence="3 4">
    <name type="scientific">Aeoliella straminimaris</name>
    <dbReference type="NCBI Taxonomy" id="2954799"/>
    <lineage>
        <taxon>Bacteria</taxon>
        <taxon>Pseudomonadati</taxon>
        <taxon>Planctomycetota</taxon>
        <taxon>Planctomycetia</taxon>
        <taxon>Pirellulales</taxon>
        <taxon>Lacipirellulaceae</taxon>
        <taxon>Aeoliella</taxon>
    </lineage>
</organism>
<dbReference type="AlphaFoldDB" id="A0A9X2JGZ8"/>
<evidence type="ECO:0000259" key="2">
    <source>
        <dbReference type="Pfam" id="PF16656"/>
    </source>
</evidence>
<evidence type="ECO:0000313" key="4">
    <source>
        <dbReference type="Proteomes" id="UP001155241"/>
    </source>
</evidence>
<dbReference type="InterPro" id="IPR008963">
    <property type="entry name" value="Purple_acid_Pase-like_N"/>
</dbReference>
<evidence type="ECO:0000313" key="3">
    <source>
        <dbReference type="EMBL" id="MCO6044098.1"/>
    </source>
</evidence>
<dbReference type="SUPFAM" id="SSF49363">
    <property type="entry name" value="Purple acid phosphatase, N-terminal domain"/>
    <property type="match status" value="1"/>
</dbReference>
<dbReference type="GO" id="GO:0046872">
    <property type="term" value="F:metal ion binding"/>
    <property type="evidence" value="ECO:0007669"/>
    <property type="project" value="InterPro"/>
</dbReference>